<name>A0AAV4ATF0_9GAST</name>
<dbReference type="AlphaFoldDB" id="A0AAV4ATF0"/>
<proteinExistence type="predicted"/>
<dbReference type="EMBL" id="BLXT01004298">
    <property type="protein sequence ID" value="GFO11406.1"/>
    <property type="molecule type" value="Genomic_DNA"/>
</dbReference>
<accession>A0AAV4ATF0</accession>
<protein>
    <submittedName>
        <fullName evidence="1">Uncharacterized protein</fullName>
    </submittedName>
</protein>
<organism evidence="1 2">
    <name type="scientific">Plakobranchus ocellatus</name>
    <dbReference type="NCBI Taxonomy" id="259542"/>
    <lineage>
        <taxon>Eukaryota</taxon>
        <taxon>Metazoa</taxon>
        <taxon>Spiralia</taxon>
        <taxon>Lophotrochozoa</taxon>
        <taxon>Mollusca</taxon>
        <taxon>Gastropoda</taxon>
        <taxon>Heterobranchia</taxon>
        <taxon>Euthyneura</taxon>
        <taxon>Panpulmonata</taxon>
        <taxon>Sacoglossa</taxon>
        <taxon>Placobranchoidea</taxon>
        <taxon>Plakobranchidae</taxon>
        <taxon>Plakobranchus</taxon>
    </lineage>
</organism>
<reference evidence="1 2" key="1">
    <citation type="journal article" date="2021" name="Elife">
        <title>Chloroplast acquisition without the gene transfer in kleptoplastic sea slugs, Plakobranchus ocellatus.</title>
        <authorList>
            <person name="Maeda T."/>
            <person name="Takahashi S."/>
            <person name="Yoshida T."/>
            <person name="Shimamura S."/>
            <person name="Takaki Y."/>
            <person name="Nagai Y."/>
            <person name="Toyoda A."/>
            <person name="Suzuki Y."/>
            <person name="Arimoto A."/>
            <person name="Ishii H."/>
            <person name="Satoh N."/>
            <person name="Nishiyama T."/>
            <person name="Hasebe M."/>
            <person name="Maruyama T."/>
            <person name="Minagawa J."/>
            <person name="Obokata J."/>
            <person name="Shigenobu S."/>
        </authorList>
    </citation>
    <scope>NUCLEOTIDE SEQUENCE [LARGE SCALE GENOMIC DNA]</scope>
</reference>
<dbReference type="Proteomes" id="UP000735302">
    <property type="component" value="Unassembled WGS sequence"/>
</dbReference>
<comment type="caution">
    <text evidence="1">The sequence shown here is derived from an EMBL/GenBank/DDBJ whole genome shotgun (WGS) entry which is preliminary data.</text>
</comment>
<keyword evidence="2" id="KW-1185">Reference proteome</keyword>
<gene>
    <name evidence="1" type="ORF">PoB_003791100</name>
</gene>
<sequence>MRGHILTRPFLLSERDTDQAVIHKGWLRRFDKMKFTTDMVCFRTKETRVFPNMYRWTHKLPPPVWPKAQLVVKGVKGPEEIVSGAHAGFDGSEESKALGGHLDFIKGRTNIFKSAMAAHL</sequence>
<evidence type="ECO:0000313" key="2">
    <source>
        <dbReference type="Proteomes" id="UP000735302"/>
    </source>
</evidence>
<evidence type="ECO:0000313" key="1">
    <source>
        <dbReference type="EMBL" id="GFO11406.1"/>
    </source>
</evidence>